<dbReference type="PROSITE" id="PS01064">
    <property type="entry name" value="PYRIDOX_OXIDASE"/>
    <property type="match status" value="1"/>
</dbReference>
<dbReference type="InterPro" id="IPR019576">
    <property type="entry name" value="Pyridoxamine_oxidase_dimer_C"/>
</dbReference>
<feature type="binding site" evidence="10">
    <location>
        <position position="83"/>
    </location>
    <ligand>
        <name>FMN</name>
        <dbReference type="ChEBI" id="CHEBI:58210"/>
    </ligand>
</feature>
<feature type="binding site" evidence="9">
    <location>
        <begin position="192"/>
        <end position="194"/>
    </location>
    <ligand>
        <name>substrate</name>
    </ligand>
</feature>
<dbReference type="PANTHER" id="PTHR10851:SF0">
    <property type="entry name" value="PYRIDOXINE-5'-PHOSPHATE OXIDASE"/>
    <property type="match status" value="1"/>
</dbReference>
<dbReference type="SUPFAM" id="SSF50475">
    <property type="entry name" value="FMN-binding split barrel"/>
    <property type="match status" value="1"/>
</dbReference>
<keyword evidence="14" id="KW-1185">Reference proteome</keyword>
<dbReference type="PIRSF" id="PIRSF000190">
    <property type="entry name" value="Pyd_amn-ph_oxd"/>
    <property type="match status" value="1"/>
</dbReference>
<feature type="binding site" evidence="10">
    <location>
        <position position="84"/>
    </location>
    <ligand>
        <name>FMN</name>
        <dbReference type="ChEBI" id="CHEBI:58210"/>
    </ligand>
</feature>
<dbReference type="AlphaFoldDB" id="A0A0U5EPJ5"/>
<evidence type="ECO:0000256" key="6">
    <source>
        <dbReference type="ARBA" id="ARBA00023096"/>
    </source>
</evidence>
<accession>A0A0U5EPJ5</accession>
<feature type="binding site" evidence="10">
    <location>
        <begin position="141"/>
        <end position="142"/>
    </location>
    <ligand>
        <name>FMN</name>
        <dbReference type="ChEBI" id="CHEBI:58210"/>
    </ligand>
</feature>
<evidence type="ECO:0000259" key="11">
    <source>
        <dbReference type="Pfam" id="PF01243"/>
    </source>
</evidence>
<evidence type="ECO:0000313" key="13">
    <source>
        <dbReference type="EMBL" id="CUI15891.1"/>
    </source>
</evidence>
<evidence type="ECO:0000256" key="10">
    <source>
        <dbReference type="PIRSR" id="PIRSR000190-2"/>
    </source>
</evidence>
<keyword evidence="5 13" id="KW-0560">Oxidoreductase</keyword>
<feature type="binding site" evidence="10">
    <location>
        <position position="186"/>
    </location>
    <ligand>
        <name>FMN</name>
        <dbReference type="ChEBI" id="CHEBI:58210"/>
    </ligand>
</feature>
<evidence type="ECO:0000256" key="7">
    <source>
        <dbReference type="ARBA" id="ARBA00060587"/>
    </source>
</evidence>
<comment type="cofactor">
    <cofactor evidence="10">
        <name>FMN</name>
        <dbReference type="ChEBI" id="CHEBI:58210"/>
    </cofactor>
    <text evidence="10">Binds 1 FMN per subunit.</text>
</comment>
<evidence type="ECO:0000256" key="1">
    <source>
        <dbReference type="ARBA" id="ARBA00007301"/>
    </source>
</evidence>
<dbReference type="PATRIC" id="fig|389348.3.peg.287"/>
<feature type="binding site" evidence="10">
    <location>
        <position position="196"/>
    </location>
    <ligand>
        <name>FMN</name>
        <dbReference type="ChEBI" id="CHEBI:58210"/>
    </ligand>
</feature>
<reference evidence="14" key="1">
    <citation type="submission" date="2015-09" db="EMBL/GenBank/DDBJ databases">
        <authorList>
            <person name="Bertelli C."/>
        </authorList>
    </citation>
    <scope>NUCLEOTIDE SEQUENCE [LARGE SCALE GENOMIC DNA]</scope>
    <source>
        <strain evidence="14">KNic</strain>
    </source>
</reference>
<sequence length="213" mass="24774">MDSSLHLLRKEYRLKSLDRGDLHHDPFVQFKKWLAEAKQAEVLEPNAMNLATASLSGKPSCRTVLLKGIDSNGFLFYSNYESRKGQELAQNPQACLCFLWKELERQVIIAGMVEKLTFKESASYFDSRPRGSQLGAWVSKQSQPISSREALEKQYLYFQQLYEGLPIPLPPYWGGYRLLPKYFEFWQGRENRLHDRFSYILNDKGWGIDRLAP</sequence>
<evidence type="ECO:0000256" key="2">
    <source>
        <dbReference type="ARBA" id="ARBA00011738"/>
    </source>
</evidence>
<dbReference type="NCBIfam" id="TIGR00558">
    <property type="entry name" value="pdxH"/>
    <property type="match status" value="1"/>
</dbReference>
<gene>
    <name evidence="13" type="primary">pdxH</name>
    <name evidence="13" type="ORF">PNK_0254</name>
</gene>
<feature type="domain" description="Pyridoxine 5'-phosphate oxidase dimerisation C-terminal" evidence="12">
    <location>
        <begin position="173"/>
        <end position="213"/>
    </location>
</feature>
<dbReference type="EMBL" id="LN879502">
    <property type="protein sequence ID" value="CUI15891.1"/>
    <property type="molecule type" value="Genomic_DNA"/>
</dbReference>
<protein>
    <recommendedName>
        <fullName evidence="8">Pyridoxamine 5'-phosphate oxidase</fullName>
        <ecNumber evidence="8">1.4.3.5</ecNumber>
    </recommendedName>
</protein>
<keyword evidence="3" id="KW-0285">Flavoprotein</keyword>
<feature type="binding site" evidence="10">
    <location>
        <begin position="62"/>
        <end position="67"/>
    </location>
    <ligand>
        <name>FMN</name>
        <dbReference type="ChEBI" id="CHEBI:58210"/>
    </ligand>
</feature>
<dbReference type="InterPro" id="IPR011576">
    <property type="entry name" value="Pyridox_Oxase_N"/>
</dbReference>
<dbReference type="InterPro" id="IPR000659">
    <property type="entry name" value="Pyridox_Oxase"/>
</dbReference>
<dbReference type="Pfam" id="PF10590">
    <property type="entry name" value="PNP_phzG_C"/>
    <property type="match status" value="1"/>
</dbReference>
<feature type="binding site" evidence="9">
    <location>
        <position position="124"/>
    </location>
    <ligand>
        <name>substrate</name>
    </ligand>
</feature>
<evidence type="ECO:0000256" key="9">
    <source>
        <dbReference type="PIRSR" id="PIRSR000190-1"/>
    </source>
</evidence>
<evidence type="ECO:0000256" key="8">
    <source>
        <dbReference type="NCBIfam" id="TIGR00558"/>
    </source>
</evidence>
<feature type="binding site" evidence="10">
    <location>
        <position position="106"/>
    </location>
    <ligand>
        <name>FMN</name>
        <dbReference type="ChEBI" id="CHEBI:58210"/>
    </ligand>
</feature>
<dbReference type="NCBIfam" id="NF004231">
    <property type="entry name" value="PRK05679.1"/>
    <property type="match status" value="1"/>
</dbReference>
<comment type="pathway">
    <text evidence="7">Cofactor metabolism.</text>
</comment>
<feature type="domain" description="Pyridoxamine 5'-phosphate oxidase N-terminal" evidence="11">
    <location>
        <begin position="36"/>
        <end position="156"/>
    </location>
</feature>
<comment type="similarity">
    <text evidence="1">Belongs to the pyridoxamine 5'-phosphate oxidase family.</text>
</comment>
<dbReference type="InterPro" id="IPR019740">
    <property type="entry name" value="Pyridox_Oxase_CS"/>
</dbReference>
<evidence type="ECO:0000259" key="12">
    <source>
        <dbReference type="Pfam" id="PF10590"/>
    </source>
</evidence>
<keyword evidence="6" id="KW-0664">Pyridoxine biosynthesis</keyword>
<feature type="binding site" evidence="9">
    <location>
        <position position="128"/>
    </location>
    <ligand>
        <name>substrate</name>
    </ligand>
</feature>
<dbReference type="PANTHER" id="PTHR10851">
    <property type="entry name" value="PYRIDOXINE-5-PHOSPHATE OXIDASE"/>
    <property type="match status" value="1"/>
</dbReference>
<dbReference type="HAMAP" id="MF_01629">
    <property type="entry name" value="PdxH"/>
    <property type="match status" value="1"/>
</dbReference>
<dbReference type="InParanoid" id="A0A0U5EPJ5"/>
<dbReference type="Gene3D" id="2.30.110.10">
    <property type="entry name" value="Electron Transport, Fmn-binding Protein, Chain A"/>
    <property type="match status" value="1"/>
</dbReference>
<dbReference type="STRING" id="389348.PNK_0254"/>
<feature type="binding site" evidence="9">
    <location>
        <position position="132"/>
    </location>
    <ligand>
        <name>substrate</name>
    </ligand>
</feature>
<organism evidence="13 14">
    <name type="scientific">Candidatus Protochlamydia naegleriophila</name>
    <dbReference type="NCBI Taxonomy" id="389348"/>
    <lineage>
        <taxon>Bacteria</taxon>
        <taxon>Pseudomonadati</taxon>
        <taxon>Chlamydiota</taxon>
        <taxon>Chlamydiia</taxon>
        <taxon>Parachlamydiales</taxon>
        <taxon>Parachlamydiaceae</taxon>
        <taxon>Candidatus Protochlamydia</taxon>
    </lineage>
</organism>
<dbReference type="GO" id="GO:0004733">
    <property type="term" value="F:pyridoxamine phosphate oxidase activity"/>
    <property type="evidence" value="ECO:0007669"/>
    <property type="project" value="UniProtKB-UniRule"/>
</dbReference>
<dbReference type="GO" id="GO:0010181">
    <property type="term" value="F:FMN binding"/>
    <property type="evidence" value="ECO:0007669"/>
    <property type="project" value="UniProtKB-UniRule"/>
</dbReference>
<keyword evidence="4 10" id="KW-0288">FMN</keyword>
<evidence type="ECO:0000256" key="4">
    <source>
        <dbReference type="ARBA" id="ARBA00022643"/>
    </source>
</evidence>
<proteinExistence type="inferred from homology"/>
<dbReference type="FunCoup" id="A0A0U5EPJ5">
    <property type="interactions" value="334"/>
</dbReference>
<dbReference type="Proteomes" id="UP000069902">
    <property type="component" value="Chromosome cPNK"/>
</dbReference>
<dbReference type="RefSeq" id="WP_059059807.1">
    <property type="nucleotide sequence ID" value="NZ_LN879502.1"/>
</dbReference>
<evidence type="ECO:0000256" key="3">
    <source>
        <dbReference type="ARBA" id="ARBA00022630"/>
    </source>
</evidence>
<dbReference type="Pfam" id="PF01243">
    <property type="entry name" value="PNPOx_N"/>
    <property type="match status" value="1"/>
</dbReference>
<comment type="subunit">
    <text evidence="2">Homodimer.</text>
</comment>
<evidence type="ECO:0000313" key="14">
    <source>
        <dbReference type="Proteomes" id="UP000069902"/>
    </source>
</evidence>
<feature type="binding site" evidence="9">
    <location>
        <position position="67"/>
    </location>
    <ligand>
        <name>substrate</name>
    </ligand>
</feature>
<dbReference type="EC" id="1.4.3.5" evidence="8"/>
<dbReference type="FunFam" id="2.30.110.10:FF:000020">
    <property type="entry name" value="PNPO isoform 11"/>
    <property type="match status" value="1"/>
</dbReference>
<feature type="binding site" evidence="9">
    <location>
        <begin position="9"/>
        <end position="12"/>
    </location>
    <ligand>
        <name>substrate</name>
    </ligand>
</feature>
<dbReference type="InterPro" id="IPR012349">
    <property type="entry name" value="Split_barrel_FMN-bd"/>
</dbReference>
<dbReference type="GO" id="GO:0008615">
    <property type="term" value="P:pyridoxine biosynthetic process"/>
    <property type="evidence" value="ECO:0007669"/>
    <property type="project" value="UniProtKB-UniRule"/>
</dbReference>
<name>A0A0U5EPJ5_9BACT</name>
<evidence type="ECO:0000256" key="5">
    <source>
        <dbReference type="ARBA" id="ARBA00023002"/>
    </source>
</evidence>
<dbReference type="KEGG" id="pnl:PNK_0254"/>